<keyword evidence="12" id="KW-0902">Two-component regulatory system</keyword>
<keyword evidence="8" id="KW-0547">Nucleotide-binding</keyword>
<dbReference type="SUPFAM" id="SSF55874">
    <property type="entry name" value="ATPase domain of HSP90 chaperone/DNA topoisomerase II/histidine kinase"/>
    <property type="match status" value="1"/>
</dbReference>
<keyword evidence="17" id="KW-1185">Reference proteome</keyword>
<comment type="catalytic activity">
    <reaction evidence="1">
        <text>ATP + protein L-histidine = ADP + protein N-phospho-L-histidine.</text>
        <dbReference type="EC" id="2.7.13.3"/>
    </reaction>
</comment>
<evidence type="ECO:0000256" key="7">
    <source>
        <dbReference type="ARBA" id="ARBA00022692"/>
    </source>
</evidence>
<dbReference type="InterPro" id="IPR050482">
    <property type="entry name" value="Sensor_HK_TwoCompSys"/>
</dbReference>
<dbReference type="PANTHER" id="PTHR24421">
    <property type="entry name" value="NITRATE/NITRITE SENSOR PROTEIN NARX-RELATED"/>
    <property type="match status" value="1"/>
</dbReference>
<organism evidence="16 17">
    <name type="scientific">Rivihabitans pingtungensis</name>
    <dbReference type="NCBI Taxonomy" id="1054498"/>
    <lineage>
        <taxon>Bacteria</taxon>
        <taxon>Pseudomonadati</taxon>
        <taxon>Pseudomonadota</taxon>
        <taxon>Betaproteobacteria</taxon>
        <taxon>Neisseriales</taxon>
        <taxon>Aquaspirillaceae</taxon>
        <taxon>Rivihabitans</taxon>
    </lineage>
</organism>
<dbReference type="Pfam" id="PF07730">
    <property type="entry name" value="HisKA_3"/>
    <property type="match status" value="1"/>
</dbReference>
<dbReference type="CDD" id="cd16917">
    <property type="entry name" value="HATPase_UhpB-NarQ-NarX-like"/>
    <property type="match status" value="1"/>
</dbReference>
<dbReference type="InterPro" id="IPR033480">
    <property type="entry name" value="sCache_2"/>
</dbReference>
<dbReference type="InterPro" id="IPR005467">
    <property type="entry name" value="His_kinase_dom"/>
</dbReference>
<dbReference type="EC" id="2.7.13.3" evidence="3"/>
<evidence type="ECO:0000313" key="16">
    <source>
        <dbReference type="EMBL" id="PXX75898.1"/>
    </source>
</evidence>
<evidence type="ECO:0000256" key="5">
    <source>
        <dbReference type="ARBA" id="ARBA00022553"/>
    </source>
</evidence>
<proteinExistence type="predicted"/>
<evidence type="ECO:0000256" key="14">
    <source>
        <dbReference type="SAM" id="Phobius"/>
    </source>
</evidence>
<name>A0A318KF89_9NEIS</name>
<dbReference type="SMART" id="SM00387">
    <property type="entry name" value="HATPase_c"/>
    <property type="match status" value="1"/>
</dbReference>
<evidence type="ECO:0000256" key="6">
    <source>
        <dbReference type="ARBA" id="ARBA00022679"/>
    </source>
</evidence>
<keyword evidence="11 14" id="KW-1133">Transmembrane helix</keyword>
<dbReference type="InterPro" id="IPR036890">
    <property type="entry name" value="HATPase_C_sf"/>
</dbReference>
<evidence type="ECO:0000256" key="2">
    <source>
        <dbReference type="ARBA" id="ARBA00004651"/>
    </source>
</evidence>
<accession>A0A318KF89</accession>
<dbReference type="InterPro" id="IPR011712">
    <property type="entry name" value="Sig_transdc_His_kin_sub3_dim/P"/>
</dbReference>
<evidence type="ECO:0000256" key="3">
    <source>
        <dbReference type="ARBA" id="ARBA00012438"/>
    </source>
</evidence>
<dbReference type="SMART" id="SM01049">
    <property type="entry name" value="Cache_2"/>
    <property type="match status" value="1"/>
</dbReference>
<evidence type="ECO:0000256" key="1">
    <source>
        <dbReference type="ARBA" id="ARBA00000085"/>
    </source>
</evidence>
<feature type="transmembrane region" description="Helical" evidence="14">
    <location>
        <begin position="203"/>
        <end position="226"/>
    </location>
</feature>
<keyword evidence="7 14" id="KW-0812">Transmembrane</keyword>
<gene>
    <name evidence="16" type="ORF">DFR34_12438</name>
</gene>
<dbReference type="Gene3D" id="3.30.565.10">
    <property type="entry name" value="Histidine kinase-like ATPase, C-terminal domain"/>
    <property type="match status" value="1"/>
</dbReference>
<dbReference type="OrthoDB" id="9811306at2"/>
<evidence type="ECO:0000259" key="15">
    <source>
        <dbReference type="PROSITE" id="PS50109"/>
    </source>
</evidence>
<evidence type="ECO:0000313" key="17">
    <source>
        <dbReference type="Proteomes" id="UP000247555"/>
    </source>
</evidence>
<dbReference type="Pfam" id="PF17200">
    <property type="entry name" value="sCache_2"/>
    <property type="match status" value="1"/>
</dbReference>
<reference evidence="16 17" key="1">
    <citation type="submission" date="2018-05" db="EMBL/GenBank/DDBJ databases">
        <title>Genomic Encyclopedia of Type Strains, Phase IV (KMG-IV): sequencing the most valuable type-strain genomes for metagenomic binning, comparative biology and taxonomic classification.</title>
        <authorList>
            <person name="Goeker M."/>
        </authorList>
    </citation>
    <scope>NUCLEOTIDE SEQUENCE [LARGE SCALE GENOMIC DNA]</scope>
    <source>
        <strain evidence="16 17">DSM 29661</strain>
    </source>
</reference>
<protein>
    <recommendedName>
        <fullName evidence="3">histidine kinase</fullName>
        <ecNumber evidence="3">2.7.13.3</ecNumber>
    </recommendedName>
</protein>
<dbReference type="PANTHER" id="PTHR24421:SF10">
    <property type="entry name" value="NITRATE_NITRITE SENSOR PROTEIN NARQ"/>
    <property type="match status" value="1"/>
</dbReference>
<dbReference type="GO" id="GO:0046983">
    <property type="term" value="F:protein dimerization activity"/>
    <property type="evidence" value="ECO:0007669"/>
    <property type="project" value="InterPro"/>
</dbReference>
<dbReference type="PIRSF" id="PIRSF037314">
    <property type="entry name" value="STHK_MctS"/>
    <property type="match status" value="1"/>
</dbReference>
<evidence type="ECO:0000256" key="9">
    <source>
        <dbReference type="ARBA" id="ARBA00022777"/>
    </source>
</evidence>
<evidence type="ECO:0000256" key="4">
    <source>
        <dbReference type="ARBA" id="ARBA00022475"/>
    </source>
</evidence>
<comment type="subcellular location">
    <subcellularLocation>
        <location evidence="2">Cell membrane</location>
        <topology evidence="2">Multi-pass membrane protein</topology>
    </subcellularLocation>
</comment>
<dbReference type="EMBL" id="QJKI01000024">
    <property type="protein sequence ID" value="PXX75898.1"/>
    <property type="molecule type" value="Genomic_DNA"/>
</dbReference>
<dbReference type="GO" id="GO:0000155">
    <property type="term" value="F:phosphorelay sensor kinase activity"/>
    <property type="evidence" value="ECO:0007669"/>
    <property type="project" value="InterPro"/>
</dbReference>
<sequence>MELKHKILALTVLPLLLAIVAVGALVQYRAERLAEQQAALLEESLLASKRAELKHYVELALSSIEPLYANPRLPREQAQTQAKAILQGLSFGDDGYFFAYDTGGRNLVHPRQPELVGRNLWDLTDPQGRHVIRALLAAARDGDGYQRYGWEKPSIHQMTEKLGYVELLPRWGWMLGTGIYLDDVERATAQVRERARGNARSTLLALGAVALVAVLLVFAGGLALNVSEHRLADSKLKAMAQRIVQSQEDERARVSRELHDGISQLLVSVKFQFELAQHQLDHGDERASDSMRQGLGRLGEAIGEVRRISHDLHPSLLDTLGLAAALDQLSREFAQRTGIVVQQHTDHEMTALNRQPAKTVALFRIAQEGLCNIERHAHASQVDIQLCRHGNRVELTLIDNGRGCPADALYASTGIGLRNIRERVEHLAGDFSLQSIPGRTVLRVSLPLEREALL</sequence>
<keyword evidence="13 14" id="KW-0472">Membrane</keyword>
<evidence type="ECO:0000256" key="13">
    <source>
        <dbReference type="ARBA" id="ARBA00023136"/>
    </source>
</evidence>
<keyword evidence="4" id="KW-1003">Cell membrane</keyword>
<dbReference type="AlphaFoldDB" id="A0A318KF89"/>
<keyword evidence="10" id="KW-0067">ATP-binding</keyword>
<keyword evidence="6" id="KW-0808">Transferase</keyword>
<dbReference type="GO" id="GO:0005886">
    <property type="term" value="C:plasma membrane"/>
    <property type="evidence" value="ECO:0007669"/>
    <property type="project" value="UniProtKB-SubCell"/>
</dbReference>
<dbReference type="GO" id="GO:0005524">
    <property type="term" value="F:ATP binding"/>
    <property type="evidence" value="ECO:0007669"/>
    <property type="project" value="UniProtKB-KW"/>
</dbReference>
<keyword evidence="5" id="KW-0597">Phosphoprotein</keyword>
<feature type="domain" description="Histidine kinase" evidence="15">
    <location>
        <begin position="253"/>
        <end position="450"/>
    </location>
</feature>
<evidence type="ECO:0000256" key="8">
    <source>
        <dbReference type="ARBA" id="ARBA00022741"/>
    </source>
</evidence>
<evidence type="ECO:0000256" key="12">
    <source>
        <dbReference type="ARBA" id="ARBA00023012"/>
    </source>
</evidence>
<dbReference type="PROSITE" id="PS50109">
    <property type="entry name" value="HIS_KIN"/>
    <property type="match status" value="1"/>
</dbReference>
<dbReference type="RefSeq" id="WP_110391791.1">
    <property type="nucleotide sequence ID" value="NZ_QJKI01000024.1"/>
</dbReference>
<evidence type="ECO:0000256" key="10">
    <source>
        <dbReference type="ARBA" id="ARBA00022840"/>
    </source>
</evidence>
<dbReference type="InterPro" id="IPR017171">
    <property type="entry name" value="Sig_transdc_His_kinase_MctS"/>
</dbReference>
<dbReference type="Proteomes" id="UP000247555">
    <property type="component" value="Unassembled WGS sequence"/>
</dbReference>
<evidence type="ECO:0000256" key="11">
    <source>
        <dbReference type="ARBA" id="ARBA00022989"/>
    </source>
</evidence>
<keyword evidence="9 16" id="KW-0418">Kinase</keyword>
<dbReference type="Gene3D" id="3.30.450.20">
    <property type="entry name" value="PAS domain"/>
    <property type="match status" value="1"/>
</dbReference>
<dbReference type="InterPro" id="IPR003594">
    <property type="entry name" value="HATPase_dom"/>
</dbReference>
<dbReference type="Gene3D" id="1.20.5.1930">
    <property type="match status" value="1"/>
</dbReference>
<comment type="caution">
    <text evidence="16">The sequence shown here is derived from an EMBL/GenBank/DDBJ whole genome shotgun (WGS) entry which is preliminary data.</text>
</comment>
<dbReference type="Pfam" id="PF02518">
    <property type="entry name" value="HATPase_c"/>
    <property type="match status" value="1"/>
</dbReference>